<dbReference type="GO" id="GO:0045505">
    <property type="term" value="F:dynein intermediate chain binding"/>
    <property type="evidence" value="ECO:0007669"/>
    <property type="project" value="InterPro"/>
</dbReference>
<comment type="similarity">
    <text evidence="2">Belongs to the dynein heavy chain family.</text>
</comment>
<keyword evidence="4" id="KW-0493">Microtubule</keyword>
<protein>
    <recommendedName>
        <fullName evidence="18">Dynein heavy chain</fullName>
    </recommendedName>
</protein>
<dbReference type="Pfam" id="PF12777">
    <property type="entry name" value="MT"/>
    <property type="match status" value="1"/>
</dbReference>
<dbReference type="AlphaFoldDB" id="A0AAD7ZZN7"/>
<dbReference type="FunFam" id="1.20.920.30:FF:000002">
    <property type="entry name" value="Dynein axonemal heavy chain 3"/>
    <property type="match status" value="1"/>
</dbReference>
<evidence type="ECO:0000256" key="2">
    <source>
        <dbReference type="ARBA" id="ARBA00008887"/>
    </source>
</evidence>
<evidence type="ECO:0000256" key="10">
    <source>
        <dbReference type="ARBA" id="ARBA00023175"/>
    </source>
</evidence>
<dbReference type="GO" id="GO:0051959">
    <property type="term" value="F:dynein light intermediate chain binding"/>
    <property type="evidence" value="ECO:0007669"/>
    <property type="project" value="InterPro"/>
</dbReference>
<organism evidence="16 17">
    <name type="scientific">Diploptera punctata</name>
    <name type="common">Pacific beetle cockroach</name>
    <dbReference type="NCBI Taxonomy" id="6984"/>
    <lineage>
        <taxon>Eukaryota</taxon>
        <taxon>Metazoa</taxon>
        <taxon>Ecdysozoa</taxon>
        <taxon>Arthropoda</taxon>
        <taxon>Hexapoda</taxon>
        <taxon>Insecta</taxon>
        <taxon>Pterygota</taxon>
        <taxon>Neoptera</taxon>
        <taxon>Polyneoptera</taxon>
        <taxon>Dictyoptera</taxon>
        <taxon>Blattodea</taxon>
        <taxon>Blaberoidea</taxon>
        <taxon>Blaberidae</taxon>
        <taxon>Diplopterinae</taxon>
        <taxon>Diploptera</taxon>
    </lineage>
</organism>
<dbReference type="FunFam" id="3.40.50.300:FF:002141">
    <property type="entry name" value="Dynein heavy chain"/>
    <property type="match status" value="1"/>
</dbReference>
<evidence type="ECO:0000256" key="5">
    <source>
        <dbReference type="ARBA" id="ARBA00022741"/>
    </source>
</evidence>
<keyword evidence="17" id="KW-1185">Reference proteome</keyword>
<feature type="domain" description="Dynein heavy chain coiled coil stalk" evidence="13">
    <location>
        <begin position="598"/>
        <end position="725"/>
    </location>
</feature>
<name>A0AAD7ZZN7_DIPPU</name>
<dbReference type="PANTHER" id="PTHR22878:SF66">
    <property type="entry name" value="DYNEIN AXONEMAL HEAVY CHAIN 7"/>
    <property type="match status" value="1"/>
</dbReference>
<dbReference type="Pfam" id="PF12775">
    <property type="entry name" value="AAA_7"/>
    <property type="match status" value="1"/>
</dbReference>
<evidence type="ECO:0000256" key="7">
    <source>
        <dbReference type="ARBA" id="ARBA00023017"/>
    </source>
</evidence>
<keyword evidence="7" id="KW-0243">Dynein</keyword>
<keyword evidence="5" id="KW-0547">Nucleotide-binding</keyword>
<feature type="domain" description="Dynein heavy chain 3 AAA+ lid" evidence="15">
    <location>
        <begin position="164"/>
        <end position="259"/>
    </location>
</feature>
<dbReference type="GO" id="GO:0005930">
    <property type="term" value="C:axoneme"/>
    <property type="evidence" value="ECO:0007669"/>
    <property type="project" value="UniProtKB-SubCell"/>
</dbReference>
<accession>A0AAD7ZZN7</accession>
<evidence type="ECO:0000313" key="16">
    <source>
        <dbReference type="EMBL" id="KAJ9589380.1"/>
    </source>
</evidence>
<keyword evidence="10" id="KW-0505">Motor protein</keyword>
<dbReference type="InterPro" id="IPR024743">
    <property type="entry name" value="Dynein_HC_stalk"/>
</dbReference>
<dbReference type="InterPro" id="IPR027417">
    <property type="entry name" value="P-loop_NTPase"/>
</dbReference>
<dbReference type="GO" id="GO:0005874">
    <property type="term" value="C:microtubule"/>
    <property type="evidence" value="ECO:0007669"/>
    <property type="project" value="UniProtKB-KW"/>
</dbReference>
<evidence type="ECO:0000259" key="14">
    <source>
        <dbReference type="Pfam" id="PF12780"/>
    </source>
</evidence>
<dbReference type="Gene3D" id="3.40.50.300">
    <property type="entry name" value="P-loop containing nucleotide triphosphate hydrolases"/>
    <property type="match status" value="1"/>
</dbReference>
<feature type="non-terminal residue" evidence="16">
    <location>
        <position position="1"/>
    </location>
</feature>
<evidence type="ECO:0000256" key="3">
    <source>
        <dbReference type="ARBA" id="ARBA00022490"/>
    </source>
</evidence>
<dbReference type="Gene3D" id="1.20.920.20">
    <property type="match status" value="1"/>
</dbReference>
<dbReference type="Proteomes" id="UP001233999">
    <property type="component" value="Unassembled WGS sequence"/>
</dbReference>
<keyword evidence="8" id="KW-0175">Coiled coil</keyword>
<dbReference type="InterPro" id="IPR024317">
    <property type="entry name" value="Dynein_heavy_chain_D4_dom"/>
</dbReference>
<feature type="non-terminal residue" evidence="16">
    <location>
        <position position="726"/>
    </location>
</feature>
<dbReference type="PANTHER" id="PTHR22878">
    <property type="entry name" value="DYNEIN HEAVY CHAIN 6, AXONEMAL-LIKE-RELATED"/>
    <property type="match status" value="1"/>
</dbReference>
<dbReference type="InterPro" id="IPR041589">
    <property type="entry name" value="DNAH3_AAA_lid_1"/>
</dbReference>
<gene>
    <name evidence="16" type="ORF">L9F63_017432</name>
</gene>
<dbReference type="GO" id="GO:0007018">
    <property type="term" value="P:microtubule-based movement"/>
    <property type="evidence" value="ECO:0007669"/>
    <property type="project" value="InterPro"/>
</dbReference>
<evidence type="ECO:0000256" key="1">
    <source>
        <dbReference type="ARBA" id="ARBA00004430"/>
    </source>
</evidence>
<evidence type="ECO:0000256" key="6">
    <source>
        <dbReference type="ARBA" id="ARBA00022840"/>
    </source>
</evidence>
<evidence type="ECO:0000256" key="4">
    <source>
        <dbReference type="ARBA" id="ARBA00022701"/>
    </source>
</evidence>
<comment type="caution">
    <text evidence="16">The sequence shown here is derived from an EMBL/GenBank/DDBJ whole genome shotgun (WGS) entry which is preliminary data.</text>
</comment>
<evidence type="ECO:0000256" key="8">
    <source>
        <dbReference type="ARBA" id="ARBA00023054"/>
    </source>
</evidence>
<sequence length="726" mass="83540">DTLLHRVDKEVYKPLFINFSAQTSANQTQDIIMSKLDRRRKGVFGPPLGKQCVVFVDDVNMPMKEVYGAQPPIELLRQWLDHWTWYDRKEVTPIKLMDIQCICAMGPYSQGGNVLTPRFVRHFNILCIDEFDDSVMIHIFSKIMLWHLDTRGFSKEFDPCIEQLVLATLDVYKKSRAFLLPTPAKSHYLFNLRDFSRVIQGVLLSVPEAMEDLISMKRLWVHEILRVYYDRLVDDNDRNWFLDLLHVVIQESLEEDMDEMFIHLRMENERVGEDEMRQLIYCDFANPKADSRNYIEVTDMAHLTSVCDGYLNEFNNMTKKPMNLVLFRFAIEHLSRLCRILKQPRSHGLLVGVGGSGRQSLTRLASHISEYELNQVEISKQYGMYEWHEDVKNILRRTSATEQHGVFLFTDSQIKEELFLEDINNLLNSGEVPNIFAADEKGDICEKMRQYDKQRDKSVQTDGSPVALFNLFVSIVRDQLHIMLAMSPIGDGFRNRVRKFPAIVNCCTIDWFQAWPDDALLAVSTRFLADVELTHKERDACIIMCQEFHTSTQNLSEEFFKRLGRHNYVTPTSYLELINTFKDLLDKKRGEVLTGKSRYEVGIEKLDSAASEVSVMQDELKALQPQLEVAAKQVQEMVATVERESRDVAEVEKVVLADEEVANEQAADAQAIKDECDANLAEAMPILEAALAALNTLTPNDITIIKTMKSPPKGIRLVMEAVCILK</sequence>
<keyword evidence="3" id="KW-0963">Cytoplasm</keyword>
<evidence type="ECO:0008006" key="18">
    <source>
        <dbReference type="Google" id="ProtNLM"/>
    </source>
</evidence>
<proteinExistence type="inferred from homology"/>
<evidence type="ECO:0000313" key="17">
    <source>
        <dbReference type="Proteomes" id="UP001233999"/>
    </source>
</evidence>
<keyword evidence="12" id="KW-0966">Cell projection</keyword>
<dbReference type="InterPro" id="IPR026983">
    <property type="entry name" value="DHC"/>
</dbReference>
<dbReference type="GO" id="GO:0030286">
    <property type="term" value="C:dynein complex"/>
    <property type="evidence" value="ECO:0007669"/>
    <property type="project" value="UniProtKB-KW"/>
</dbReference>
<evidence type="ECO:0000259" key="15">
    <source>
        <dbReference type="Pfam" id="PF17857"/>
    </source>
</evidence>
<reference evidence="16" key="2">
    <citation type="submission" date="2023-05" db="EMBL/GenBank/DDBJ databases">
        <authorList>
            <person name="Fouks B."/>
        </authorList>
    </citation>
    <scope>NUCLEOTIDE SEQUENCE</scope>
    <source>
        <strain evidence="16">Stay&amp;Tobe</strain>
        <tissue evidence="16">Testes</tissue>
    </source>
</reference>
<keyword evidence="11" id="KW-0206">Cytoskeleton</keyword>
<dbReference type="GO" id="GO:0005524">
    <property type="term" value="F:ATP binding"/>
    <property type="evidence" value="ECO:0007669"/>
    <property type="project" value="UniProtKB-KW"/>
</dbReference>
<dbReference type="EMBL" id="JASPKZ010004946">
    <property type="protein sequence ID" value="KAJ9589380.1"/>
    <property type="molecule type" value="Genomic_DNA"/>
</dbReference>
<evidence type="ECO:0000256" key="9">
    <source>
        <dbReference type="ARBA" id="ARBA00023069"/>
    </source>
</evidence>
<dbReference type="Pfam" id="PF17857">
    <property type="entry name" value="AAA_lid_1"/>
    <property type="match status" value="1"/>
</dbReference>
<dbReference type="Gene3D" id="1.20.920.30">
    <property type="match status" value="1"/>
</dbReference>
<evidence type="ECO:0000259" key="13">
    <source>
        <dbReference type="Pfam" id="PF12777"/>
    </source>
</evidence>
<dbReference type="Pfam" id="PF12780">
    <property type="entry name" value="AAA_8"/>
    <property type="match status" value="1"/>
</dbReference>
<feature type="domain" description="Dynein heavy chain AAA module D4" evidence="14">
    <location>
        <begin position="322"/>
        <end position="584"/>
    </location>
</feature>
<evidence type="ECO:0000256" key="12">
    <source>
        <dbReference type="ARBA" id="ARBA00023273"/>
    </source>
</evidence>
<keyword evidence="6" id="KW-0067">ATP-binding</keyword>
<reference evidence="16" key="1">
    <citation type="journal article" date="2023" name="IScience">
        <title>Live-bearing cockroach genome reveals convergent evolutionary mechanisms linked to viviparity in insects and beyond.</title>
        <authorList>
            <person name="Fouks B."/>
            <person name="Harrison M.C."/>
            <person name="Mikhailova A.A."/>
            <person name="Marchal E."/>
            <person name="English S."/>
            <person name="Carruthers M."/>
            <person name="Jennings E.C."/>
            <person name="Chiamaka E.L."/>
            <person name="Frigard R.A."/>
            <person name="Pippel M."/>
            <person name="Attardo G.M."/>
            <person name="Benoit J.B."/>
            <person name="Bornberg-Bauer E."/>
            <person name="Tobe S.S."/>
        </authorList>
    </citation>
    <scope>NUCLEOTIDE SEQUENCE</scope>
    <source>
        <strain evidence="16">Stay&amp;Tobe</strain>
    </source>
</reference>
<comment type="subcellular location">
    <subcellularLocation>
        <location evidence="1">Cytoplasm</location>
        <location evidence="1">Cytoskeleton</location>
        <location evidence="1">Cilium axoneme</location>
    </subcellularLocation>
</comment>
<keyword evidence="9" id="KW-0969">Cilium</keyword>
<evidence type="ECO:0000256" key="11">
    <source>
        <dbReference type="ARBA" id="ARBA00023212"/>
    </source>
</evidence>
<dbReference type="SUPFAM" id="SSF52540">
    <property type="entry name" value="P-loop containing nucleoside triphosphate hydrolases"/>
    <property type="match status" value="2"/>
</dbReference>